<evidence type="ECO:0000313" key="2">
    <source>
        <dbReference type="EMBL" id="KAL0954235.1"/>
    </source>
</evidence>
<gene>
    <name evidence="2" type="ORF">HGRIS_005363</name>
</gene>
<evidence type="ECO:0000313" key="3">
    <source>
        <dbReference type="Proteomes" id="UP001556367"/>
    </source>
</evidence>
<proteinExistence type="predicted"/>
<comment type="caution">
    <text evidence="2">The sequence shown here is derived from an EMBL/GenBank/DDBJ whole genome shotgun (WGS) entry which is preliminary data.</text>
</comment>
<sequence>MSLVQKLFLKEIPDGLTLTIYDCNASTDHDTNFLSVVDFGWSDVDYLHSKASSAMGHEYFKQIDISPKVMRGRIAEVLLKRTNPGGGGGYPGGYAEIFFRIHGTYRGDAKQTYPVDTKGKITLKTSNWPINPFARPDTTYIQFMIGSAKERTITLNTITGISTDSVAIYFAFVMHIIPKVGPVIGMVPIAGKKGTVEGIADSLVNNLLYGHAKVLGVAANYLAPGSGVLVGMAVDFVFGKQNTDSGLKTVPKKDMEREGQIETTDGIQTKKDDNEDNVDRLLDNAKKSWKGYAPEVQTAASMETIIKHLPASWQEIIRAQ</sequence>
<dbReference type="Proteomes" id="UP001556367">
    <property type="component" value="Unassembled WGS sequence"/>
</dbReference>
<name>A0ABR3JGF0_9AGAR</name>
<reference evidence="3" key="1">
    <citation type="submission" date="2024-06" db="EMBL/GenBank/DDBJ databases">
        <title>Multi-omics analyses provide insights into the biosynthesis of the anticancer antibiotic pleurotin in Hohenbuehelia grisea.</title>
        <authorList>
            <person name="Weaver J.A."/>
            <person name="Alberti F."/>
        </authorList>
    </citation>
    <scope>NUCLEOTIDE SEQUENCE [LARGE SCALE GENOMIC DNA]</scope>
    <source>
        <strain evidence="3">T-177</strain>
    </source>
</reference>
<keyword evidence="3" id="KW-1185">Reference proteome</keyword>
<organism evidence="2 3">
    <name type="scientific">Hohenbuehelia grisea</name>
    <dbReference type="NCBI Taxonomy" id="104357"/>
    <lineage>
        <taxon>Eukaryota</taxon>
        <taxon>Fungi</taxon>
        <taxon>Dikarya</taxon>
        <taxon>Basidiomycota</taxon>
        <taxon>Agaricomycotina</taxon>
        <taxon>Agaricomycetes</taxon>
        <taxon>Agaricomycetidae</taxon>
        <taxon>Agaricales</taxon>
        <taxon>Pleurotineae</taxon>
        <taxon>Pleurotaceae</taxon>
        <taxon>Hohenbuehelia</taxon>
    </lineage>
</organism>
<evidence type="ECO:0000256" key="1">
    <source>
        <dbReference type="SAM" id="MobiDB-lite"/>
    </source>
</evidence>
<protein>
    <submittedName>
        <fullName evidence="2">Uncharacterized protein</fullName>
    </submittedName>
</protein>
<accession>A0ABR3JGF0</accession>
<feature type="region of interest" description="Disordered" evidence="1">
    <location>
        <begin position="253"/>
        <end position="276"/>
    </location>
</feature>
<dbReference type="EMBL" id="JASNQZ010000008">
    <property type="protein sequence ID" value="KAL0954235.1"/>
    <property type="molecule type" value="Genomic_DNA"/>
</dbReference>